<dbReference type="AlphaFoldDB" id="A0AAU7UEW5"/>
<dbReference type="InterPro" id="IPR056079">
    <property type="entry name" value="DUF7662"/>
</dbReference>
<dbReference type="KEGG" id="dsc:ABOD76_12050"/>
<name>A0AAU7UEW5_9DEIO</name>
<dbReference type="RefSeq" id="WP_350245099.1">
    <property type="nucleotide sequence ID" value="NZ_CP158299.1"/>
</dbReference>
<organism evidence="2">
    <name type="scientific">Deinococcus sonorensis KR-87</name>
    <dbReference type="NCBI Taxonomy" id="694439"/>
    <lineage>
        <taxon>Bacteria</taxon>
        <taxon>Thermotogati</taxon>
        <taxon>Deinococcota</taxon>
        <taxon>Deinococci</taxon>
        <taxon>Deinococcales</taxon>
        <taxon>Deinococcaceae</taxon>
        <taxon>Deinococcus</taxon>
    </lineage>
</organism>
<gene>
    <name evidence="2" type="ORF">ABOD76_12050</name>
</gene>
<feature type="domain" description="DUF7662" evidence="1">
    <location>
        <begin position="57"/>
        <end position="131"/>
    </location>
</feature>
<evidence type="ECO:0000259" key="1">
    <source>
        <dbReference type="Pfam" id="PF24698"/>
    </source>
</evidence>
<proteinExistence type="predicted"/>
<dbReference type="EMBL" id="CP158299">
    <property type="protein sequence ID" value="XBV87002.1"/>
    <property type="molecule type" value="Genomic_DNA"/>
</dbReference>
<protein>
    <recommendedName>
        <fullName evidence="1">DUF7662 domain-containing protein</fullName>
    </recommendedName>
</protein>
<dbReference type="Pfam" id="PF24698">
    <property type="entry name" value="DUF7662"/>
    <property type="match status" value="1"/>
</dbReference>
<evidence type="ECO:0000313" key="2">
    <source>
        <dbReference type="EMBL" id="XBV87002.1"/>
    </source>
</evidence>
<reference evidence="2" key="1">
    <citation type="submission" date="2024-06" db="EMBL/GenBank/DDBJ databases">
        <title>Draft Genome Sequence of Deinococcus sonorensis Type Strain KR-87, a Biofilm Producing Representative of the Genus Deinococcus.</title>
        <authorList>
            <person name="Boren L.S."/>
            <person name="Grosso R.A."/>
            <person name="Hugenberg-Cox A.N."/>
            <person name="Hill J.T.E."/>
            <person name="Albert C.M."/>
            <person name="Tuohy J.M."/>
        </authorList>
    </citation>
    <scope>NUCLEOTIDE SEQUENCE</scope>
    <source>
        <strain evidence="2">KR-87</strain>
    </source>
</reference>
<sequence>MNTLTVQLKDGETLLLNLETTTPAQPQEVLQAFMHLLNAADSTSPLPVSVAPIKGKYGPLADHLNAQDRPSLHLTFTQIEQLLGFPLPDSAQEHRAWWANDVTHSQARAWTAVGWQSSDVDLAARTVNFIRTPQTRADDSKTRRSTKGVNLVVGGIRVPLTRGRQSD</sequence>
<accession>A0AAU7UEW5</accession>